<proteinExistence type="predicted"/>
<dbReference type="SMART" id="SM00382">
    <property type="entry name" value="AAA"/>
    <property type="match status" value="1"/>
</dbReference>
<keyword evidence="2" id="KW-0547">Nucleotide-binding</keyword>
<dbReference type="OrthoDB" id="9804819at2"/>
<reference evidence="5 6" key="1">
    <citation type="submission" date="2018-05" db="EMBL/GenBank/DDBJ databases">
        <title>Kurthia sibirica genome sequence.</title>
        <authorList>
            <person name="Maclea K.S."/>
            <person name="Goen A.E."/>
        </authorList>
    </citation>
    <scope>NUCLEOTIDE SEQUENCE [LARGE SCALE GENOMIC DNA]</scope>
    <source>
        <strain evidence="5 6">ATCC 49154</strain>
    </source>
</reference>
<dbReference type="SUPFAM" id="SSF52540">
    <property type="entry name" value="P-loop containing nucleoside triphosphate hydrolases"/>
    <property type="match status" value="1"/>
</dbReference>
<dbReference type="RefSeq" id="WP_109305984.1">
    <property type="nucleotide sequence ID" value="NZ_BJUF01000069.1"/>
</dbReference>
<dbReference type="Proteomes" id="UP000245938">
    <property type="component" value="Unassembled WGS sequence"/>
</dbReference>
<dbReference type="AlphaFoldDB" id="A0A2U3ALD1"/>
<protein>
    <submittedName>
        <fullName evidence="5">ABC transporter</fullName>
    </submittedName>
</protein>
<dbReference type="InterPro" id="IPR050763">
    <property type="entry name" value="ABC_transporter_ATP-binding"/>
</dbReference>
<evidence type="ECO:0000256" key="1">
    <source>
        <dbReference type="ARBA" id="ARBA00022448"/>
    </source>
</evidence>
<evidence type="ECO:0000256" key="2">
    <source>
        <dbReference type="ARBA" id="ARBA00022741"/>
    </source>
</evidence>
<evidence type="ECO:0000256" key="3">
    <source>
        <dbReference type="ARBA" id="ARBA00022840"/>
    </source>
</evidence>
<name>A0A2U3ALD1_9BACL</name>
<accession>A0A2U3ALD1</accession>
<keyword evidence="6" id="KW-1185">Reference proteome</keyword>
<feature type="domain" description="ABC transporter" evidence="4">
    <location>
        <begin position="22"/>
        <end position="255"/>
    </location>
</feature>
<dbReference type="PANTHER" id="PTHR42711">
    <property type="entry name" value="ABC TRANSPORTER ATP-BINDING PROTEIN"/>
    <property type="match status" value="1"/>
</dbReference>
<dbReference type="Gene3D" id="3.40.50.300">
    <property type="entry name" value="P-loop containing nucleotide triphosphate hydrolases"/>
    <property type="match status" value="1"/>
</dbReference>
<dbReference type="GO" id="GO:0005524">
    <property type="term" value="F:ATP binding"/>
    <property type="evidence" value="ECO:0007669"/>
    <property type="project" value="UniProtKB-KW"/>
</dbReference>
<dbReference type="GO" id="GO:0016887">
    <property type="term" value="F:ATP hydrolysis activity"/>
    <property type="evidence" value="ECO:0007669"/>
    <property type="project" value="InterPro"/>
</dbReference>
<dbReference type="InterPro" id="IPR027417">
    <property type="entry name" value="P-loop_NTPase"/>
</dbReference>
<organism evidence="5 6">
    <name type="scientific">Kurthia sibirica</name>
    <dbReference type="NCBI Taxonomy" id="202750"/>
    <lineage>
        <taxon>Bacteria</taxon>
        <taxon>Bacillati</taxon>
        <taxon>Bacillota</taxon>
        <taxon>Bacilli</taxon>
        <taxon>Bacillales</taxon>
        <taxon>Caryophanaceae</taxon>
        <taxon>Kurthia</taxon>
    </lineage>
</organism>
<evidence type="ECO:0000313" key="5">
    <source>
        <dbReference type="EMBL" id="PWI25355.1"/>
    </source>
</evidence>
<dbReference type="Pfam" id="PF00005">
    <property type="entry name" value="ABC_tran"/>
    <property type="match status" value="1"/>
</dbReference>
<evidence type="ECO:0000259" key="4">
    <source>
        <dbReference type="PROSITE" id="PS50893"/>
    </source>
</evidence>
<keyword evidence="1" id="KW-0813">Transport</keyword>
<dbReference type="PROSITE" id="PS50893">
    <property type="entry name" value="ABC_TRANSPORTER_2"/>
    <property type="match status" value="1"/>
</dbReference>
<dbReference type="PANTHER" id="PTHR42711:SF1">
    <property type="entry name" value="ABC-TRANSPORT PROTEIN, ATP-BINDING COMPONENT"/>
    <property type="match status" value="1"/>
</dbReference>
<gene>
    <name evidence="5" type="ORF">DEX24_08425</name>
</gene>
<dbReference type="InterPro" id="IPR003439">
    <property type="entry name" value="ABC_transporter-like_ATP-bd"/>
</dbReference>
<comment type="caution">
    <text evidence="5">The sequence shown here is derived from an EMBL/GenBank/DDBJ whole genome shotgun (WGS) entry which is preliminary data.</text>
</comment>
<dbReference type="EMBL" id="QFVR01000009">
    <property type="protein sequence ID" value="PWI25355.1"/>
    <property type="molecule type" value="Genomic_DNA"/>
</dbReference>
<sequence>MNIIVRDLKKHYKVKKREVGLKKIKQLLKPEYSTIDAVKGIDLQINEGEMVGFIGPNGAGKSTTIKMLTGILAPSSGDIFVGGLNPAKDRKKLSYNIGTVFGQKSQLWFHLPPIDTFKLFSKIYEVDNFEFKKQLSLLVDILQLEPFMHKPARQLSLGQRMKCEIAASLLHNPKLIFLDEPTIGLDVVAKRQIRTALTEMNKRENTTVILTSHDAGDIEAICERVVIINEGSLILDNPIKSLSGYLQNNKLLKFKTAHDISKLKMTAGIEIVSIENETVNLKVPDNNDFLSKIIVNLINDYEIEDISITEPSLEEVIHSIYTEKSLRGSV</sequence>
<dbReference type="InterPro" id="IPR003593">
    <property type="entry name" value="AAA+_ATPase"/>
</dbReference>
<keyword evidence="3" id="KW-0067">ATP-binding</keyword>
<evidence type="ECO:0000313" key="6">
    <source>
        <dbReference type="Proteomes" id="UP000245938"/>
    </source>
</evidence>